<dbReference type="Gene3D" id="3.40.5.90">
    <property type="entry name" value="CDGSH iron-sulfur domain, mitoNEET-type"/>
    <property type="match status" value="1"/>
</dbReference>
<keyword evidence="2" id="KW-0479">Metal-binding</keyword>
<sequence length="71" mass="7883">MTETTGVKLLNGEQKMEMKATKEVKVGERVSFCRCWKSAKHPYCDGSHNKYNKETGDHVGPIVVAAVQATE</sequence>
<dbReference type="PANTHER" id="PTHR13680">
    <property type="entry name" value="CDGSH IRON-SULFUR DOMAIN-CONTAINING PROTEIN 1"/>
    <property type="match status" value="1"/>
</dbReference>
<dbReference type="GO" id="GO:0005741">
    <property type="term" value="C:mitochondrial outer membrane"/>
    <property type="evidence" value="ECO:0007669"/>
    <property type="project" value="TreeGrafter"/>
</dbReference>
<protein>
    <recommendedName>
        <fullName evidence="6">Iron-binding zinc finger CDGSH type domain-containing protein</fullName>
    </recommendedName>
</protein>
<evidence type="ECO:0000256" key="4">
    <source>
        <dbReference type="ARBA" id="ARBA00023014"/>
    </source>
</evidence>
<evidence type="ECO:0000256" key="2">
    <source>
        <dbReference type="ARBA" id="ARBA00022723"/>
    </source>
</evidence>
<dbReference type="InterPro" id="IPR042216">
    <property type="entry name" value="MitoNEET_CISD"/>
</dbReference>
<dbReference type="GO" id="GO:0046872">
    <property type="term" value="F:metal ion binding"/>
    <property type="evidence" value="ECO:0007669"/>
    <property type="project" value="UniProtKB-KW"/>
</dbReference>
<dbReference type="SMART" id="SM00704">
    <property type="entry name" value="ZnF_CDGSH"/>
    <property type="match status" value="1"/>
</dbReference>
<proteinExistence type="predicted"/>
<dbReference type="GO" id="GO:0010506">
    <property type="term" value="P:regulation of autophagy"/>
    <property type="evidence" value="ECO:0007669"/>
    <property type="project" value="InterPro"/>
</dbReference>
<comment type="caution">
    <text evidence="7">The sequence shown here is derived from an EMBL/GenBank/DDBJ whole genome shotgun (WGS) entry which is preliminary data.</text>
</comment>
<comment type="cofactor">
    <cofactor evidence="5">
        <name>[2Fe-2S] cluster</name>
        <dbReference type="ChEBI" id="CHEBI:190135"/>
    </cofactor>
</comment>
<gene>
    <name evidence="7" type="ORF">GAYE_SCF43G5696</name>
</gene>
<dbReference type="AlphaFoldDB" id="A0AAV9IKJ1"/>
<dbReference type="Proteomes" id="UP001300502">
    <property type="component" value="Unassembled WGS sequence"/>
</dbReference>
<dbReference type="InterPro" id="IPR045131">
    <property type="entry name" value="CISD1/2"/>
</dbReference>
<dbReference type="PANTHER" id="PTHR13680:SF5">
    <property type="entry name" value="CDGSH IRON-SULFUR DOMAIN-CONTAINING PROTEIN 1"/>
    <property type="match status" value="1"/>
</dbReference>
<evidence type="ECO:0000256" key="3">
    <source>
        <dbReference type="ARBA" id="ARBA00023004"/>
    </source>
</evidence>
<dbReference type="InterPro" id="IPR018967">
    <property type="entry name" value="FeS-contain_CDGSH-typ"/>
</dbReference>
<keyword evidence="3" id="KW-0408">Iron</keyword>
<keyword evidence="8" id="KW-1185">Reference proteome</keyword>
<feature type="domain" description="Iron-binding zinc finger CDGSH type" evidence="6">
    <location>
        <begin position="17"/>
        <end position="54"/>
    </location>
</feature>
<organism evidence="7 8">
    <name type="scientific">Galdieria yellowstonensis</name>
    <dbReference type="NCBI Taxonomy" id="3028027"/>
    <lineage>
        <taxon>Eukaryota</taxon>
        <taxon>Rhodophyta</taxon>
        <taxon>Bangiophyceae</taxon>
        <taxon>Galdieriales</taxon>
        <taxon>Galdieriaceae</taxon>
        <taxon>Galdieria</taxon>
    </lineage>
</organism>
<evidence type="ECO:0000313" key="8">
    <source>
        <dbReference type="Proteomes" id="UP001300502"/>
    </source>
</evidence>
<keyword evidence="1" id="KW-0001">2Fe-2S</keyword>
<accession>A0AAV9IKJ1</accession>
<name>A0AAV9IKJ1_9RHOD</name>
<evidence type="ECO:0000259" key="6">
    <source>
        <dbReference type="SMART" id="SM00704"/>
    </source>
</evidence>
<dbReference type="Pfam" id="PF09360">
    <property type="entry name" value="zf-CDGSH"/>
    <property type="match status" value="1"/>
</dbReference>
<dbReference type="EMBL" id="JANCYU010000055">
    <property type="protein sequence ID" value="KAK4527768.1"/>
    <property type="molecule type" value="Genomic_DNA"/>
</dbReference>
<reference evidence="7 8" key="1">
    <citation type="submission" date="2022-07" db="EMBL/GenBank/DDBJ databases">
        <title>Genome-wide signatures of adaptation to extreme environments.</title>
        <authorList>
            <person name="Cho C.H."/>
            <person name="Yoon H.S."/>
        </authorList>
    </citation>
    <scope>NUCLEOTIDE SEQUENCE [LARGE SCALE GENOMIC DNA]</scope>
    <source>
        <strain evidence="7 8">108.79 E11</strain>
    </source>
</reference>
<evidence type="ECO:0000256" key="5">
    <source>
        <dbReference type="ARBA" id="ARBA00034078"/>
    </source>
</evidence>
<keyword evidence="4" id="KW-0411">Iron-sulfur</keyword>
<evidence type="ECO:0000256" key="1">
    <source>
        <dbReference type="ARBA" id="ARBA00022714"/>
    </source>
</evidence>
<dbReference type="GO" id="GO:0051537">
    <property type="term" value="F:2 iron, 2 sulfur cluster binding"/>
    <property type="evidence" value="ECO:0007669"/>
    <property type="project" value="UniProtKB-KW"/>
</dbReference>
<evidence type="ECO:0000313" key="7">
    <source>
        <dbReference type="EMBL" id="KAK4527768.1"/>
    </source>
</evidence>